<dbReference type="Pfam" id="PF07332">
    <property type="entry name" value="Phage_holin_3_6"/>
    <property type="match status" value="1"/>
</dbReference>
<gene>
    <name evidence="3" type="ORF">P8192_05590</name>
</gene>
<keyword evidence="2" id="KW-1133">Transmembrane helix</keyword>
<dbReference type="EMBL" id="CP121252">
    <property type="protein sequence ID" value="WFP17576.1"/>
    <property type="molecule type" value="Genomic_DNA"/>
</dbReference>
<reference evidence="3 4" key="1">
    <citation type="submission" date="2023-04" db="EMBL/GenBank/DDBJ databases">
        <title>Funneling lignin-derived compounds into biodiesel using alkali-halophilic Citricoccus sp. P2.</title>
        <authorList>
            <person name="Luo C.-B."/>
        </authorList>
    </citation>
    <scope>NUCLEOTIDE SEQUENCE [LARGE SCALE GENOMIC DNA]</scope>
    <source>
        <strain evidence="3 4">P2</strain>
    </source>
</reference>
<feature type="region of interest" description="Disordered" evidence="1">
    <location>
        <begin position="1"/>
        <end position="31"/>
    </location>
</feature>
<evidence type="ECO:0000256" key="1">
    <source>
        <dbReference type="SAM" id="MobiDB-lite"/>
    </source>
</evidence>
<keyword evidence="4" id="KW-1185">Reference proteome</keyword>
<proteinExistence type="predicted"/>
<sequence length="309" mass="33313">MANPGTHAAADASAQHSSQRGRVRVTDQTRSSSMLDLTATGLRLVPKQLKDESALAVNHIKSKGMGLGVGIGLAVLGLFLLAIVLIALVVALIGAFADTGNLWFWSLMVAAGALVISLIFIGIGALILKGQMPLVPQETIRGFKHDLGYLAEGNAFDPVEFDRLEAEKAERKKQEKLREKELTKQARKEEKAARKRGEAPTTVASIKPSSEELRHRAELRRRHLGDIRSGLEEKTDVKAQFAAFTAAATGRRREDAGTSPVSPYTGAVRAGEKVGDASDYVKDRWQPIALLGASSTALAVFLKKLTDKK</sequence>
<evidence type="ECO:0000313" key="3">
    <source>
        <dbReference type="EMBL" id="WFP17576.1"/>
    </source>
</evidence>
<organism evidence="3 4">
    <name type="scientific">Citricoccus muralis</name>
    <dbReference type="NCBI Taxonomy" id="169134"/>
    <lineage>
        <taxon>Bacteria</taxon>
        <taxon>Bacillati</taxon>
        <taxon>Actinomycetota</taxon>
        <taxon>Actinomycetes</taxon>
        <taxon>Micrococcales</taxon>
        <taxon>Micrococcaceae</taxon>
        <taxon>Citricoccus</taxon>
    </lineage>
</organism>
<feature type="compositionally biased region" description="Low complexity" evidence="1">
    <location>
        <begin position="7"/>
        <end position="18"/>
    </location>
</feature>
<feature type="transmembrane region" description="Helical" evidence="2">
    <location>
        <begin position="71"/>
        <end position="97"/>
    </location>
</feature>
<keyword evidence="2" id="KW-0472">Membrane</keyword>
<evidence type="ECO:0000256" key="2">
    <source>
        <dbReference type="SAM" id="Phobius"/>
    </source>
</evidence>
<keyword evidence="2" id="KW-0812">Transmembrane</keyword>
<dbReference type="RefSeq" id="WP_278159194.1">
    <property type="nucleotide sequence ID" value="NZ_CP121252.1"/>
</dbReference>
<dbReference type="InterPro" id="IPR009937">
    <property type="entry name" value="Phage_holin_3_6"/>
</dbReference>
<name>A0ABY8H9J1_9MICC</name>
<feature type="compositionally biased region" description="Basic and acidic residues" evidence="1">
    <location>
        <begin position="172"/>
        <end position="198"/>
    </location>
</feature>
<protein>
    <submittedName>
        <fullName evidence="3">Phage holin family protein</fullName>
    </submittedName>
</protein>
<evidence type="ECO:0000313" key="4">
    <source>
        <dbReference type="Proteomes" id="UP001219037"/>
    </source>
</evidence>
<feature type="transmembrane region" description="Helical" evidence="2">
    <location>
        <begin position="103"/>
        <end position="128"/>
    </location>
</feature>
<dbReference type="Proteomes" id="UP001219037">
    <property type="component" value="Chromosome"/>
</dbReference>
<feature type="region of interest" description="Disordered" evidence="1">
    <location>
        <begin position="172"/>
        <end position="212"/>
    </location>
</feature>
<accession>A0ABY8H9J1</accession>